<evidence type="ECO:0000256" key="1">
    <source>
        <dbReference type="ARBA" id="ARBA00005194"/>
    </source>
</evidence>
<dbReference type="InterPro" id="IPR013601">
    <property type="entry name" value="FAE1_typ3_polyketide_synth"/>
</dbReference>
<dbReference type="Gene3D" id="3.40.47.10">
    <property type="match status" value="1"/>
</dbReference>
<evidence type="ECO:0000256" key="4">
    <source>
        <dbReference type="ARBA" id="ARBA00022679"/>
    </source>
</evidence>
<dbReference type="Pfam" id="PF08392">
    <property type="entry name" value="FAE1_CUT1_RppA"/>
    <property type="match status" value="1"/>
</dbReference>
<reference evidence="10 11" key="1">
    <citation type="submission" date="2020-10" db="EMBL/GenBank/DDBJ databases">
        <title>Plant Genome Project.</title>
        <authorList>
            <person name="Zhang R.-G."/>
        </authorList>
    </citation>
    <scope>NUCLEOTIDE SEQUENCE [LARGE SCALE GENOMIC DNA]</scope>
    <source>
        <strain evidence="10">FAFU-HL-1</strain>
        <tissue evidence="10">Leaf</tissue>
    </source>
</reference>
<keyword evidence="11" id="KW-1185">Reference proteome</keyword>
<keyword evidence="4" id="KW-0808">Transferase</keyword>
<sequence>MDALMLVYAFLIFYPLFMLWRWIDGKKDRECYLLDYECYKPTHDRKLDTQTSGQVILRNKNLGLNEYKFLLRAIVSSGIGEQTYGPRMIFTGQEENPTLQDSITEMEEFFHDSIGKLLARSGIAPKEIDILVVNVSMQSLVPSLPARIINHYKLREDVKVFNLTGMGCSASLISVNIVQNIFKIYKNAYALVVTSESLSPNWYSGSDRSMILANCLFRSGGCAVLLTNKRALKHRAMLKLKCLVRTHHGASDESYDCCVQREDDQGRSGFHLGKSLPKVATRALVDNLREIAPKILPVRELLRFMVVSFIRKYWSRHGSAKGGTSPKPVINFKTGVDHFCIHTGGKAVIDGIGVSLDLTTYDLEPARMTLHRFGNTSASSLWYVLGYMEAKRRLKTGDRVLMMSFGAGFKCNSCLWEVLRDLGDAGNAWTDCIDSYPPNSLANPFMICEFLRCCGHVHSIVGFDQTQGFKSLAELITAGQDSIVVEVLLWRKPSTHQEFNLIFGRVEPSSLLQTLIDNSYDSDTPPNLPSNESLAFVATFSQ</sequence>
<evidence type="ECO:0000313" key="11">
    <source>
        <dbReference type="Proteomes" id="UP000657918"/>
    </source>
</evidence>
<evidence type="ECO:0000313" key="10">
    <source>
        <dbReference type="EMBL" id="KAF9665478.1"/>
    </source>
</evidence>
<comment type="similarity">
    <text evidence="2">Belongs to the thiolase-like superfamily. Chalcone/stilbene synthases family.</text>
</comment>
<protein>
    <recommendedName>
        <fullName evidence="3">very-long-chain 3-oxoacyl-CoA synthase</fullName>
        <ecNumber evidence="3">2.3.1.199</ecNumber>
    </recommendedName>
</protein>
<dbReference type="CDD" id="cd00831">
    <property type="entry name" value="CHS_like"/>
    <property type="match status" value="1"/>
</dbReference>
<organism evidence="10 11">
    <name type="scientific">Salix dunnii</name>
    <dbReference type="NCBI Taxonomy" id="1413687"/>
    <lineage>
        <taxon>Eukaryota</taxon>
        <taxon>Viridiplantae</taxon>
        <taxon>Streptophyta</taxon>
        <taxon>Embryophyta</taxon>
        <taxon>Tracheophyta</taxon>
        <taxon>Spermatophyta</taxon>
        <taxon>Magnoliopsida</taxon>
        <taxon>eudicotyledons</taxon>
        <taxon>Gunneridae</taxon>
        <taxon>Pentapetalae</taxon>
        <taxon>rosids</taxon>
        <taxon>fabids</taxon>
        <taxon>Malpighiales</taxon>
        <taxon>Salicaceae</taxon>
        <taxon>Saliceae</taxon>
        <taxon>Salix</taxon>
    </lineage>
</organism>
<keyword evidence="5" id="KW-0012">Acyltransferase</keyword>
<dbReference type="SUPFAM" id="SSF53901">
    <property type="entry name" value="Thiolase-like"/>
    <property type="match status" value="1"/>
</dbReference>
<gene>
    <name evidence="10" type="ORF">SADUNF_Sadunf16G0126900</name>
</gene>
<proteinExistence type="inferred from homology"/>
<accession>A0A835JAT3</accession>
<dbReference type="UniPathway" id="UPA00094"/>
<evidence type="ECO:0000259" key="8">
    <source>
        <dbReference type="Pfam" id="PF08392"/>
    </source>
</evidence>
<dbReference type="EMBL" id="JADGMS010000016">
    <property type="protein sequence ID" value="KAF9665478.1"/>
    <property type="molecule type" value="Genomic_DNA"/>
</dbReference>
<name>A0A835JAT3_9ROSI</name>
<evidence type="ECO:0000256" key="3">
    <source>
        <dbReference type="ARBA" id="ARBA00012307"/>
    </source>
</evidence>
<evidence type="ECO:0000256" key="5">
    <source>
        <dbReference type="ARBA" id="ARBA00023315"/>
    </source>
</evidence>
<dbReference type="Proteomes" id="UP000657918">
    <property type="component" value="Chromosome 16"/>
</dbReference>
<feature type="domain" description="FAE" evidence="8">
    <location>
        <begin position="26"/>
        <end position="312"/>
    </location>
</feature>
<dbReference type="InterPro" id="IPR016039">
    <property type="entry name" value="Thiolase-like"/>
</dbReference>
<dbReference type="InterPro" id="IPR012392">
    <property type="entry name" value="3-ktacl-CoA_syn"/>
</dbReference>
<keyword evidence="7" id="KW-0812">Transmembrane</keyword>
<comment type="caution">
    <text evidence="10">The sequence shown here is derived from an EMBL/GenBank/DDBJ whole genome shotgun (WGS) entry which is preliminary data.</text>
</comment>
<feature type="domain" description="Beta-ketoacyl-[acyl-carrier-protein] synthase III C-terminal" evidence="9">
    <location>
        <begin position="336"/>
        <end position="417"/>
    </location>
</feature>
<comment type="catalytic activity">
    <reaction evidence="6">
        <text>a very-long-chain acyl-CoA + malonyl-CoA + H(+) = a very-long-chain 3-oxoacyl-CoA + CO2 + CoA</text>
        <dbReference type="Rhea" id="RHEA:32727"/>
        <dbReference type="ChEBI" id="CHEBI:15378"/>
        <dbReference type="ChEBI" id="CHEBI:16526"/>
        <dbReference type="ChEBI" id="CHEBI:57287"/>
        <dbReference type="ChEBI" id="CHEBI:57384"/>
        <dbReference type="ChEBI" id="CHEBI:90725"/>
        <dbReference type="ChEBI" id="CHEBI:90736"/>
        <dbReference type="EC" id="2.3.1.199"/>
    </reaction>
</comment>
<feature type="transmembrane region" description="Helical" evidence="7">
    <location>
        <begin position="6"/>
        <end position="23"/>
    </location>
</feature>
<evidence type="ECO:0000256" key="6">
    <source>
        <dbReference type="ARBA" id="ARBA00047375"/>
    </source>
</evidence>
<evidence type="ECO:0000259" key="9">
    <source>
        <dbReference type="Pfam" id="PF08541"/>
    </source>
</evidence>
<dbReference type="AlphaFoldDB" id="A0A835JAT3"/>
<comment type="pathway">
    <text evidence="1">Lipid metabolism; fatty acid biosynthesis.</text>
</comment>
<keyword evidence="7" id="KW-1133">Transmembrane helix</keyword>
<dbReference type="InterPro" id="IPR013747">
    <property type="entry name" value="ACP_syn_III_C"/>
</dbReference>
<evidence type="ECO:0000256" key="2">
    <source>
        <dbReference type="ARBA" id="ARBA00005531"/>
    </source>
</evidence>
<dbReference type="GO" id="GO:0016020">
    <property type="term" value="C:membrane"/>
    <property type="evidence" value="ECO:0007669"/>
    <property type="project" value="InterPro"/>
</dbReference>
<dbReference type="PANTHER" id="PTHR31561">
    <property type="entry name" value="3-KETOACYL-COA SYNTHASE"/>
    <property type="match status" value="1"/>
</dbReference>
<dbReference type="Pfam" id="PF08541">
    <property type="entry name" value="ACP_syn_III_C"/>
    <property type="match status" value="1"/>
</dbReference>
<evidence type="ECO:0000256" key="7">
    <source>
        <dbReference type="SAM" id="Phobius"/>
    </source>
</evidence>
<dbReference type="EC" id="2.3.1.199" evidence="3"/>
<dbReference type="GO" id="GO:0009922">
    <property type="term" value="F:fatty acid elongase activity"/>
    <property type="evidence" value="ECO:0007669"/>
    <property type="project" value="UniProtKB-EC"/>
</dbReference>
<keyword evidence="7" id="KW-0472">Membrane</keyword>
<dbReference type="OrthoDB" id="329835at2759"/>
<dbReference type="GO" id="GO:0006633">
    <property type="term" value="P:fatty acid biosynthetic process"/>
    <property type="evidence" value="ECO:0007669"/>
    <property type="project" value="UniProtKB-UniPathway"/>
</dbReference>